<keyword evidence="4" id="KW-1185">Reference proteome</keyword>
<dbReference type="InterPro" id="IPR001507">
    <property type="entry name" value="ZP_dom"/>
</dbReference>
<evidence type="ECO:0000256" key="2">
    <source>
        <dbReference type="SAM" id="Phobius"/>
    </source>
</evidence>
<keyword evidence="2" id="KW-1133">Transmembrane helix</keyword>
<feature type="transmembrane region" description="Helical" evidence="2">
    <location>
        <begin position="6"/>
        <end position="24"/>
    </location>
</feature>
<accession>A0A914DTS9</accession>
<keyword evidence="2" id="KW-0812">Transmembrane</keyword>
<name>A0A914DTS9_9BILA</name>
<dbReference type="PANTHER" id="PTHR22907:SF59">
    <property type="entry name" value="CUTICLIN-LIKE PROTEIN 19"/>
    <property type="match status" value="1"/>
</dbReference>
<evidence type="ECO:0000313" key="5">
    <source>
        <dbReference type="WBParaSite" id="ACRNAN_scaffold3652.g15428.t1"/>
    </source>
</evidence>
<protein>
    <submittedName>
        <fullName evidence="5">ZP domain-containing protein</fullName>
    </submittedName>
</protein>
<dbReference type="PANTHER" id="PTHR22907">
    <property type="entry name" value="GH04558P"/>
    <property type="match status" value="1"/>
</dbReference>
<evidence type="ECO:0000313" key="4">
    <source>
        <dbReference type="Proteomes" id="UP000887540"/>
    </source>
</evidence>
<dbReference type="PROSITE" id="PS51034">
    <property type="entry name" value="ZP_2"/>
    <property type="match status" value="1"/>
</dbReference>
<sequence length="248" mass="28673">MMTSDELFGIVFLMKFIVTYCYVGKVDQYGDLIRTHVNVVVEPLKIIRDSSYNRTESGDLACSLTLHRNLCFDQHGVPTPIIDEGEAISWNTRICFKWNCQNSSSLVMRVENCWTGSMHNPIYLIDENGCSLERTMVRTPRYEPTLRTAYSIGWLSVRLVGARHIQLSCTIRICHICDSTCRLITPPTKCLDQDDTVKSASNIWNQTKQLKQYCDPPVHSDSISNRKWDFLRRISLFILSVKWFIITY</sequence>
<organism evidence="4 5">
    <name type="scientific">Acrobeloides nanus</name>
    <dbReference type="NCBI Taxonomy" id="290746"/>
    <lineage>
        <taxon>Eukaryota</taxon>
        <taxon>Metazoa</taxon>
        <taxon>Ecdysozoa</taxon>
        <taxon>Nematoda</taxon>
        <taxon>Chromadorea</taxon>
        <taxon>Rhabditida</taxon>
        <taxon>Tylenchina</taxon>
        <taxon>Cephalobomorpha</taxon>
        <taxon>Cephaloboidea</taxon>
        <taxon>Cephalobidae</taxon>
        <taxon>Acrobeloides</taxon>
    </lineage>
</organism>
<dbReference type="InterPro" id="IPR051962">
    <property type="entry name" value="Cuticlin"/>
</dbReference>
<keyword evidence="2" id="KW-0472">Membrane</keyword>
<dbReference type="WBParaSite" id="ACRNAN_scaffold3652.g15428.t1">
    <property type="protein sequence ID" value="ACRNAN_scaffold3652.g15428.t1"/>
    <property type="gene ID" value="ACRNAN_scaffold3652.g15428"/>
</dbReference>
<reference evidence="5" key="1">
    <citation type="submission" date="2022-11" db="UniProtKB">
        <authorList>
            <consortium name="WormBaseParasite"/>
        </authorList>
    </citation>
    <scope>IDENTIFICATION</scope>
</reference>
<dbReference type="AlphaFoldDB" id="A0A914DTS9"/>
<dbReference type="Proteomes" id="UP000887540">
    <property type="component" value="Unplaced"/>
</dbReference>
<evidence type="ECO:0000259" key="3">
    <source>
        <dbReference type="PROSITE" id="PS51034"/>
    </source>
</evidence>
<evidence type="ECO:0000256" key="1">
    <source>
        <dbReference type="ARBA" id="ARBA00022729"/>
    </source>
</evidence>
<feature type="domain" description="ZP" evidence="3">
    <location>
        <begin position="1"/>
        <end position="188"/>
    </location>
</feature>
<proteinExistence type="predicted"/>
<keyword evidence="1" id="KW-0732">Signal</keyword>